<evidence type="ECO:0000256" key="1">
    <source>
        <dbReference type="SAM" id="MobiDB-lite"/>
    </source>
</evidence>
<keyword evidence="2" id="KW-0472">Membrane</keyword>
<reference evidence="3 4" key="1">
    <citation type="journal article" date="2018" name="Sci. Rep.">
        <title>Genomic signatures of local adaptation to the degree of environmental predictability in rotifers.</title>
        <authorList>
            <person name="Franch-Gras L."/>
            <person name="Hahn C."/>
            <person name="Garcia-Roger E.M."/>
            <person name="Carmona M.J."/>
            <person name="Serra M."/>
            <person name="Gomez A."/>
        </authorList>
    </citation>
    <scope>NUCLEOTIDE SEQUENCE [LARGE SCALE GENOMIC DNA]</scope>
    <source>
        <strain evidence="3">HYR1</strain>
    </source>
</reference>
<sequence length="303" mass="34578">MFPSNSDSRDQMKTVINVRQADDDALYENGNFKYTTLVNQSDSELGNCRDTDEFVNQKIGSNFLNASKMVKSSSDQKIPDMEKTQQYVYVNKNGFAVKSDVSPAKPAPTDKKQKADPKSLICTDLLLEVYKTNKENLTKEENMLNFNQDRQSGRSVPTNDRDPSLASLNLSSNSLVQRDQTGNVIINTSLAIQEPSSEFNSDHVKYINLVSVICCWCFPLTGLLGIFFARKTKRYFENRDLNRAKKYLNRAEWMLILTFFFGCTLIAILFALMEFYWFKAGSDKVSVNRHLSGTLFHKRSLQK</sequence>
<accession>A0A3M7RDW1</accession>
<comment type="caution">
    <text evidence="3">The sequence shown here is derived from an EMBL/GenBank/DDBJ whole genome shotgun (WGS) entry which is preliminary data.</text>
</comment>
<protein>
    <submittedName>
        <fullName evidence="3">Uncharacterized protein</fullName>
    </submittedName>
</protein>
<evidence type="ECO:0000256" key="2">
    <source>
        <dbReference type="SAM" id="Phobius"/>
    </source>
</evidence>
<feature type="transmembrane region" description="Helical" evidence="2">
    <location>
        <begin position="253"/>
        <end position="278"/>
    </location>
</feature>
<gene>
    <name evidence="3" type="ORF">BpHYR1_004785</name>
</gene>
<name>A0A3M7RDW1_BRAPC</name>
<keyword evidence="2" id="KW-0812">Transmembrane</keyword>
<feature type="compositionally biased region" description="Polar residues" evidence="1">
    <location>
        <begin position="144"/>
        <end position="158"/>
    </location>
</feature>
<keyword evidence="4" id="KW-1185">Reference proteome</keyword>
<evidence type="ECO:0000313" key="3">
    <source>
        <dbReference type="EMBL" id="RNA21710.1"/>
    </source>
</evidence>
<dbReference type="Proteomes" id="UP000276133">
    <property type="component" value="Unassembled WGS sequence"/>
</dbReference>
<dbReference type="EMBL" id="REGN01003621">
    <property type="protein sequence ID" value="RNA21710.1"/>
    <property type="molecule type" value="Genomic_DNA"/>
</dbReference>
<proteinExistence type="predicted"/>
<keyword evidence="2" id="KW-1133">Transmembrane helix</keyword>
<organism evidence="3 4">
    <name type="scientific">Brachionus plicatilis</name>
    <name type="common">Marine rotifer</name>
    <name type="synonym">Brachionus muelleri</name>
    <dbReference type="NCBI Taxonomy" id="10195"/>
    <lineage>
        <taxon>Eukaryota</taxon>
        <taxon>Metazoa</taxon>
        <taxon>Spiralia</taxon>
        <taxon>Gnathifera</taxon>
        <taxon>Rotifera</taxon>
        <taxon>Eurotatoria</taxon>
        <taxon>Monogononta</taxon>
        <taxon>Pseudotrocha</taxon>
        <taxon>Ploima</taxon>
        <taxon>Brachionidae</taxon>
        <taxon>Brachionus</taxon>
    </lineage>
</organism>
<feature type="transmembrane region" description="Helical" evidence="2">
    <location>
        <begin position="206"/>
        <end position="229"/>
    </location>
</feature>
<dbReference type="AlphaFoldDB" id="A0A3M7RDW1"/>
<dbReference type="OrthoDB" id="10360266at2759"/>
<evidence type="ECO:0000313" key="4">
    <source>
        <dbReference type="Proteomes" id="UP000276133"/>
    </source>
</evidence>
<feature type="region of interest" description="Disordered" evidence="1">
    <location>
        <begin position="141"/>
        <end position="163"/>
    </location>
</feature>